<dbReference type="OrthoDB" id="5900662at2"/>
<dbReference type="InterPro" id="IPR058548">
    <property type="entry name" value="MlaB-like_STAS"/>
</dbReference>
<evidence type="ECO:0000259" key="1">
    <source>
        <dbReference type="Pfam" id="PF13466"/>
    </source>
</evidence>
<protein>
    <recommendedName>
        <fullName evidence="1">MlaB-like STAS domain-containing protein</fullName>
    </recommendedName>
</protein>
<dbReference type="Pfam" id="PF13466">
    <property type="entry name" value="STAS_2"/>
    <property type="match status" value="1"/>
</dbReference>
<name>A0A7U6JHN7_9GAMM</name>
<dbReference type="AlphaFoldDB" id="A0A7U6JHN7"/>
<dbReference type="EMBL" id="AP012273">
    <property type="protein sequence ID" value="BAO43390.1"/>
    <property type="molecule type" value="Genomic_DNA"/>
</dbReference>
<dbReference type="SUPFAM" id="SSF52091">
    <property type="entry name" value="SpoIIaa-like"/>
    <property type="match status" value="1"/>
</dbReference>
<feature type="domain" description="MlaB-like STAS" evidence="1">
    <location>
        <begin position="9"/>
        <end position="86"/>
    </location>
</feature>
<sequence>MNAPAGVWELNGVLDLESIPGLWVEMANRIRSRDKLDVSLARVERASSAALALLLQGLEESRKVKCQLRYVDIPEDLLALARVSNVEKLLLS</sequence>
<evidence type="ECO:0000313" key="2">
    <source>
        <dbReference type="EMBL" id="BAO43390.1"/>
    </source>
</evidence>
<proteinExistence type="predicted"/>
<dbReference type="KEGG" id="tbn:TBH_C0445"/>
<dbReference type="InterPro" id="IPR036513">
    <property type="entry name" value="STAS_dom_sf"/>
</dbReference>
<keyword evidence="3" id="KW-1185">Reference proteome</keyword>
<accession>A0A7U6JHN7</accession>
<gene>
    <name evidence="2" type="ORF">TBH_C0445</name>
</gene>
<dbReference type="Gene3D" id="3.30.750.24">
    <property type="entry name" value="STAS domain"/>
    <property type="match status" value="1"/>
</dbReference>
<reference evidence="2 3" key="1">
    <citation type="journal article" date="2014" name="PLoS ONE">
        <title>Physiological and genomic features of a novel sulfur-oxidizing gammaproteobacterium belonging to a previously uncultivated symbiotic lineage isolated from a hydrothermal vent.</title>
        <authorList>
            <person name="Nunoura T."/>
            <person name="Takaki Y."/>
            <person name="Kazama H."/>
            <person name="Kakuta J."/>
            <person name="Shimamura S."/>
            <person name="Makita H."/>
            <person name="Hirai M."/>
            <person name="Miyazaki M."/>
            <person name="Takai K."/>
        </authorList>
    </citation>
    <scope>NUCLEOTIDE SEQUENCE [LARGE SCALE GENOMIC DNA]</scope>
    <source>
        <strain evidence="2 3">Hiromi1</strain>
    </source>
</reference>
<evidence type="ECO:0000313" key="3">
    <source>
        <dbReference type="Proteomes" id="UP000031631"/>
    </source>
</evidence>
<organism evidence="2 3">
    <name type="scientific">Thiolapillus brandeum</name>
    <dbReference type="NCBI Taxonomy" id="1076588"/>
    <lineage>
        <taxon>Bacteria</taxon>
        <taxon>Pseudomonadati</taxon>
        <taxon>Pseudomonadota</taxon>
        <taxon>Gammaproteobacteria</taxon>
        <taxon>Chromatiales</taxon>
        <taxon>Sedimenticolaceae</taxon>
        <taxon>Thiolapillus</taxon>
    </lineage>
</organism>
<dbReference type="RefSeq" id="WP_041065020.1">
    <property type="nucleotide sequence ID" value="NZ_AP012273.1"/>
</dbReference>
<dbReference type="Proteomes" id="UP000031631">
    <property type="component" value="Chromosome"/>
</dbReference>